<dbReference type="Proteomes" id="UP000565745">
    <property type="component" value="Unassembled WGS sequence"/>
</dbReference>
<accession>A0A7W6M9F0</accession>
<reference evidence="1 2" key="1">
    <citation type="submission" date="2020-08" db="EMBL/GenBank/DDBJ databases">
        <title>Genomic Encyclopedia of Type Strains, Phase IV (KMG-IV): sequencing the most valuable type-strain genomes for metagenomic binning, comparative biology and taxonomic classification.</title>
        <authorList>
            <person name="Goeker M."/>
        </authorList>
    </citation>
    <scope>NUCLEOTIDE SEQUENCE [LARGE SCALE GENOMIC DNA]</scope>
    <source>
        <strain evidence="1 2">DSM 101015</strain>
    </source>
</reference>
<dbReference type="EMBL" id="JACIFU010000003">
    <property type="protein sequence ID" value="MBB4174883.1"/>
    <property type="molecule type" value="Genomic_DNA"/>
</dbReference>
<evidence type="ECO:0000313" key="1">
    <source>
        <dbReference type="EMBL" id="MBB4174883.1"/>
    </source>
</evidence>
<sequence length="40" mass="4380">MLFIAATLLFLVGLMHSLLGEKNLIRPLLAKENFPVVLGS</sequence>
<comment type="caution">
    <text evidence="1">The sequence shown here is derived from an EMBL/GenBank/DDBJ whole genome shotgun (WGS) entry which is preliminary data.</text>
</comment>
<evidence type="ECO:0000313" key="2">
    <source>
        <dbReference type="Proteomes" id="UP000565745"/>
    </source>
</evidence>
<proteinExistence type="predicted"/>
<name>A0A7W6M9F0_9RHOB</name>
<dbReference type="AlphaFoldDB" id="A0A7W6M9F0"/>
<protein>
    <submittedName>
        <fullName evidence="1">Uncharacterized protein</fullName>
    </submittedName>
</protein>
<organism evidence="1 2">
    <name type="scientific">Sulfitobacter noctilucicola</name>
    <dbReference type="NCBI Taxonomy" id="1342301"/>
    <lineage>
        <taxon>Bacteria</taxon>
        <taxon>Pseudomonadati</taxon>
        <taxon>Pseudomonadota</taxon>
        <taxon>Alphaproteobacteria</taxon>
        <taxon>Rhodobacterales</taxon>
        <taxon>Roseobacteraceae</taxon>
        <taxon>Sulfitobacter</taxon>
    </lineage>
</organism>
<keyword evidence="2" id="KW-1185">Reference proteome</keyword>
<gene>
    <name evidence="1" type="ORF">GGR93_002671</name>
</gene>